<gene>
    <name evidence="6" type="ORF">E5082_18850</name>
</gene>
<dbReference type="Proteomes" id="UP000298513">
    <property type="component" value="Unassembled WGS sequence"/>
</dbReference>
<evidence type="ECO:0000256" key="1">
    <source>
        <dbReference type="ARBA" id="ARBA00022729"/>
    </source>
</evidence>
<dbReference type="GO" id="GO:0000272">
    <property type="term" value="P:polysaccharide catabolic process"/>
    <property type="evidence" value="ECO:0007669"/>
    <property type="project" value="UniProtKB-KW"/>
</dbReference>
<evidence type="ECO:0000256" key="4">
    <source>
        <dbReference type="SAM" id="Phobius"/>
    </source>
</evidence>
<evidence type="ECO:0000256" key="3">
    <source>
        <dbReference type="SAM" id="MobiDB-lite"/>
    </source>
</evidence>
<dbReference type="SMART" id="SM00637">
    <property type="entry name" value="CBD_II"/>
    <property type="match status" value="1"/>
</dbReference>
<accession>A0A4Z1DJM8</accession>
<feature type="transmembrane region" description="Helical" evidence="4">
    <location>
        <begin position="285"/>
        <end position="304"/>
    </location>
</feature>
<dbReference type="InterPro" id="IPR001919">
    <property type="entry name" value="CBD2"/>
</dbReference>
<feature type="compositionally biased region" description="Pro residues" evidence="3">
    <location>
        <begin position="364"/>
        <end position="374"/>
    </location>
</feature>
<dbReference type="GO" id="GO:0004553">
    <property type="term" value="F:hydrolase activity, hydrolyzing O-glycosyl compounds"/>
    <property type="evidence" value="ECO:0007669"/>
    <property type="project" value="InterPro"/>
</dbReference>
<keyword evidence="2" id="KW-0624">Polysaccharide degradation</keyword>
<keyword evidence="7" id="KW-1185">Reference proteome</keyword>
<dbReference type="RefSeq" id="WP_135792401.1">
    <property type="nucleotide sequence ID" value="NZ_BNBQ01000005.1"/>
</dbReference>
<keyword evidence="1" id="KW-0732">Signal</keyword>
<keyword evidence="2" id="KW-0119">Carbohydrate metabolism</keyword>
<dbReference type="AlphaFoldDB" id="A0A4Z1DJM8"/>
<keyword evidence="4" id="KW-0812">Transmembrane</keyword>
<keyword evidence="4" id="KW-1133">Transmembrane helix</keyword>
<evidence type="ECO:0000313" key="6">
    <source>
        <dbReference type="EMBL" id="TGN82467.1"/>
    </source>
</evidence>
<organism evidence="6 7">
    <name type="scientific">Streptomyces griseoluteus</name>
    <dbReference type="NCBI Taxonomy" id="29306"/>
    <lineage>
        <taxon>Bacteria</taxon>
        <taxon>Bacillati</taxon>
        <taxon>Actinomycetota</taxon>
        <taxon>Actinomycetes</taxon>
        <taxon>Kitasatosporales</taxon>
        <taxon>Streptomycetaceae</taxon>
        <taxon>Streptomyces</taxon>
    </lineage>
</organism>
<name>A0A4Z1DJM8_STRGP</name>
<dbReference type="PROSITE" id="PS51173">
    <property type="entry name" value="CBM2"/>
    <property type="match status" value="1"/>
</dbReference>
<reference evidence="6 7" key="1">
    <citation type="submission" date="2019-04" db="EMBL/GenBank/DDBJ databases">
        <title>Streptomyces sp. nov. Bv016 isolated from bark of Buahinia variegata.</title>
        <authorList>
            <person name="Kanchanasin P."/>
            <person name="Tanasupawat S."/>
            <person name="Yuki M."/>
            <person name="Kudo T."/>
        </authorList>
    </citation>
    <scope>NUCLEOTIDE SEQUENCE [LARGE SCALE GENOMIC DNA]</scope>
    <source>
        <strain evidence="6 7">JCM 4765</strain>
    </source>
</reference>
<protein>
    <submittedName>
        <fullName evidence="6">Cellulose-binding protein</fullName>
    </submittedName>
</protein>
<sequence length="488" mass="51251">MPDLPPPQDAPEAALFAECWDAVLSYADLCTAGAGTAHQLADEAFTLGMRELRAAQGAVRGRTARLPVIPQLLTAVRETAAGWESAGKGHQLDPDLRLWLNSEAAARYTGPPLGRPIALRGLRDMPEADATLLWLAEVESLPLPTVARRLGLDPLTTGAELDQVRVLFHDRCHRAHRDTPLDAECRSYARLLDAVTRSSGAETPEDLSRHLATCVPCAEAAACLRLHGGGVPAALAGGVIGWGALAYLERRRRAAEVRLGVGAPSAAGARTDDEAARGRVLRGSLLAAAGLLSAVALGVSLMPFGTTPDDADVSARYDQKPVAAPDTPHPDPTPAPSRSAAPATTRTVPVPASPIPTPTRSRKPAPPAPKPSATPAPTSAPSTPATCRVAYHLDDEWSDGFQASLRITTDTPLSDWQLTWTFPDGQHIGQTWDATSHQTGAQVTAEAKSYNREVAAHGTIAFGFVGTHDGGNGAPRAFRLNGEPCANG</sequence>
<dbReference type="GO" id="GO:0030247">
    <property type="term" value="F:polysaccharide binding"/>
    <property type="evidence" value="ECO:0007669"/>
    <property type="project" value="UniProtKB-UniRule"/>
</dbReference>
<evidence type="ECO:0000256" key="2">
    <source>
        <dbReference type="ARBA" id="ARBA00023326"/>
    </source>
</evidence>
<comment type="caution">
    <text evidence="6">The sequence shown here is derived from an EMBL/GenBank/DDBJ whole genome shotgun (WGS) entry which is preliminary data.</text>
</comment>
<evidence type="ECO:0000313" key="7">
    <source>
        <dbReference type="Proteomes" id="UP000298513"/>
    </source>
</evidence>
<feature type="transmembrane region" description="Helical" evidence="4">
    <location>
        <begin position="226"/>
        <end position="248"/>
    </location>
</feature>
<feature type="region of interest" description="Disordered" evidence="3">
    <location>
        <begin position="320"/>
        <end position="384"/>
    </location>
</feature>
<dbReference type="EMBL" id="SRRU01000006">
    <property type="protein sequence ID" value="TGN82467.1"/>
    <property type="molecule type" value="Genomic_DNA"/>
</dbReference>
<proteinExistence type="predicted"/>
<dbReference type="Gene3D" id="2.60.40.290">
    <property type="match status" value="1"/>
</dbReference>
<dbReference type="InterPro" id="IPR008965">
    <property type="entry name" value="CBM2/CBM3_carb-bd_dom_sf"/>
</dbReference>
<feature type="compositionally biased region" description="Low complexity" evidence="3">
    <location>
        <begin position="336"/>
        <end position="350"/>
    </location>
</feature>
<dbReference type="Pfam" id="PF00553">
    <property type="entry name" value="CBM_2"/>
    <property type="match status" value="1"/>
</dbReference>
<dbReference type="SUPFAM" id="SSF49384">
    <property type="entry name" value="Carbohydrate-binding domain"/>
    <property type="match status" value="1"/>
</dbReference>
<dbReference type="InterPro" id="IPR012291">
    <property type="entry name" value="CBM2_carb-bd_dom_sf"/>
</dbReference>
<keyword evidence="4" id="KW-0472">Membrane</keyword>
<dbReference type="GeneID" id="91531352"/>
<evidence type="ECO:0000259" key="5">
    <source>
        <dbReference type="PROSITE" id="PS51173"/>
    </source>
</evidence>
<feature type="compositionally biased region" description="Low complexity" evidence="3">
    <location>
        <begin position="375"/>
        <end position="384"/>
    </location>
</feature>
<feature type="domain" description="CBM2" evidence="5">
    <location>
        <begin position="380"/>
        <end position="488"/>
    </location>
</feature>